<dbReference type="EMBL" id="AB174078">
    <property type="protein sequence ID" value="BAE91140.1"/>
    <property type="molecule type" value="mRNA"/>
</dbReference>
<name>I7GPB5_MACFA</name>
<dbReference type="AlphaFoldDB" id="I7GPB5"/>
<sequence>MIVLKDTAFVFGEIKMFQNCDGCIILLKIITLYTFEFYVILS</sequence>
<accession>I7GPB5</accession>
<protein>
    <submittedName>
        <fullName evidence="1">Macaca fascicularis brain cDNA clone: QmoA-12125, similar to human DEAD (Asp-Glu-Ala-Asp) box polypeptide 51 (DDX51), mRNA, RefSeq: NM_175066.2</fullName>
    </submittedName>
</protein>
<organism evidence="1">
    <name type="scientific">Macaca fascicularis</name>
    <name type="common">Crab-eating macaque</name>
    <name type="synonym">Cynomolgus monkey</name>
    <dbReference type="NCBI Taxonomy" id="9541"/>
    <lineage>
        <taxon>Eukaryota</taxon>
        <taxon>Metazoa</taxon>
        <taxon>Chordata</taxon>
        <taxon>Craniata</taxon>
        <taxon>Vertebrata</taxon>
        <taxon>Euteleostomi</taxon>
        <taxon>Mammalia</taxon>
        <taxon>Eutheria</taxon>
        <taxon>Euarchontoglires</taxon>
        <taxon>Primates</taxon>
        <taxon>Haplorrhini</taxon>
        <taxon>Catarrhini</taxon>
        <taxon>Cercopithecidae</taxon>
        <taxon>Cercopithecinae</taxon>
        <taxon>Macaca</taxon>
    </lineage>
</organism>
<reference evidence="1" key="1">
    <citation type="journal article" date="2007" name="PLoS Biol.">
        <title>Rate of evolution in brain-expressed genes in humans and other primates.</title>
        <authorList>
            <person name="Wang H.-Y."/>
            <person name="Chien H.-C."/>
            <person name="Osada N."/>
            <person name="Hashimoto K."/>
            <person name="Sugano S."/>
            <person name="Gojobori T."/>
            <person name="Chou C.-K."/>
            <person name="Tsai S.-F."/>
            <person name="Wu C.-I."/>
            <person name="Shen C.-K.J."/>
        </authorList>
    </citation>
    <scope>NUCLEOTIDE SEQUENCE</scope>
</reference>
<evidence type="ECO:0000313" key="1">
    <source>
        <dbReference type="EMBL" id="BAE91140.1"/>
    </source>
</evidence>
<proteinExistence type="evidence at transcript level"/>